<name>A0A3M7PIK5_BRAPC</name>
<accession>A0A3M7PIK5</accession>
<dbReference type="AlphaFoldDB" id="A0A3M7PIK5"/>
<gene>
    <name evidence="1" type="ORF">BpHYR1_047187</name>
</gene>
<protein>
    <submittedName>
        <fullName evidence="1">Uncharacterized protein</fullName>
    </submittedName>
</protein>
<dbReference type="PROSITE" id="PS51257">
    <property type="entry name" value="PROKAR_LIPOPROTEIN"/>
    <property type="match status" value="1"/>
</dbReference>
<organism evidence="1 2">
    <name type="scientific">Brachionus plicatilis</name>
    <name type="common">Marine rotifer</name>
    <name type="synonym">Brachionus muelleri</name>
    <dbReference type="NCBI Taxonomy" id="10195"/>
    <lineage>
        <taxon>Eukaryota</taxon>
        <taxon>Metazoa</taxon>
        <taxon>Spiralia</taxon>
        <taxon>Gnathifera</taxon>
        <taxon>Rotifera</taxon>
        <taxon>Eurotatoria</taxon>
        <taxon>Monogononta</taxon>
        <taxon>Pseudotrocha</taxon>
        <taxon>Ploima</taxon>
        <taxon>Brachionidae</taxon>
        <taxon>Brachionus</taxon>
    </lineage>
</organism>
<dbReference type="Proteomes" id="UP000276133">
    <property type="component" value="Unassembled WGS sequence"/>
</dbReference>
<comment type="caution">
    <text evidence="1">The sequence shown here is derived from an EMBL/GenBank/DDBJ whole genome shotgun (WGS) entry which is preliminary data.</text>
</comment>
<reference evidence="1 2" key="1">
    <citation type="journal article" date="2018" name="Sci. Rep.">
        <title>Genomic signatures of local adaptation to the degree of environmental predictability in rotifers.</title>
        <authorList>
            <person name="Franch-Gras L."/>
            <person name="Hahn C."/>
            <person name="Garcia-Roger E.M."/>
            <person name="Carmona M.J."/>
            <person name="Serra M."/>
            <person name="Gomez A."/>
        </authorList>
    </citation>
    <scope>NUCLEOTIDE SEQUENCE [LARGE SCALE GENOMIC DNA]</scope>
    <source>
        <strain evidence="1">HYR1</strain>
    </source>
</reference>
<keyword evidence="2" id="KW-1185">Reference proteome</keyword>
<sequence>MKFFYFELVYLVTAFVPSLTACLANSPVILAFEYKYYEQNKGQKLKVTKILTIYIFDEIKLKPLEQFQGHLLVSSRILNC</sequence>
<evidence type="ECO:0000313" key="2">
    <source>
        <dbReference type="Proteomes" id="UP000276133"/>
    </source>
</evidence>
<dbReference type="EMBL" id="REGN01010690">
    <property type="protein sequence ID" value="RMZ98564.1"/>
    <property type="molecule type" value="Genomic_DNA"/>
</dbReference>
<proteinExistence type="predicted"/>
<evidence type="ECO:0000313" key="1">
    <source>
        <dbReference type="EMBL" id="RMZ98564.1"/>
    </source>
</evidence>